<accession>A0A518HFL3</accession>
<evidence type="ECO:0008006" key="4">
    <source>
        <dbReference type="Google" id="ProtNLM"/>
    </source>
</evidence>
<dbReference type="InterPro" id="IPR002591">
    <property type="entry name" value="Phosphodiest/P_Trfase"/>
</dbReference>
<dbReference type="EMBL" id="CP036430">
    <property type="protein sequence ID" value="QDV39634.1"/>
    <property type="molecule type" value="Genomic_DNA"/>
</dbReference>
<dbReference type="AlphaFoldDB" id="A0A518HFL3"/>
<gene>
    <name evidence="2" type="ORF">ElP_76060</name>
</gene>
<name>A0A518HFL3_9BACT</name>
<evidence type="ECO:0000313" key="3">
    <source>
        <dbReference type="Proteomes" id="UP000317835"/>
    </source>
</evidence>
<dbReference type="SUPFAM" id="SSF53649">
    <property type="entry name" value="Alkaline phosphatase-like"/>
    <property type="match status" value="1"/>
</dbReference>
<dbReference type="InterPro" id="IPR017850">
    <property type="entry name" value="Alkaline_phosphatase_core_sf"/>
</dbReference>
<feature type="compositionally biased region" description="Pro residues" evidence="1">
    <location>
        <begin position="357"/>
        <end position="369"/>
    </location>
</feature>
<evidence type="ECO:0000313" key="2">
    <source>
        <dbReference type="EMBL" id="QDV39634.1"/>
    </source>
</evidence>
<dbReference type="KEGG" id="tpla:ElP_76060"/>
<keyword evidence="3" id="KW-1185">Reference proteome</keyword>
<protein>
    <recommendedName>
        <fullName evidence="4">Type I phosphodiesterase / nucleotide pyrophosphatase</fullName>
    </recommendedName>
</protein>
<reference evidence="2 3" key="1">
    <citation type="submission" date="2019-02" db="EMBL/GenBank/DDBJ databases">
        <title>Deep-cultivation of Planctomycetes and their phenomic and genomic characterization uncovers novel biology.</title>
        <authorList>
            <person name="Wiegand S."/>
            <person name="Jogler M."/>
            <person name="Boedeker C."/>
            <person name="Pinto D."/>
            <person name="Vollmers J."/>
            <person name="Rivas-Marin E."/>
            <person name="Kohn T."/>
            <person name="Peeters S.H."/>
            <person name="Heuer A."/>
            <person name="Rast P."/>
            <person name="Oberbeckmann S."/>
            <person name="Bunk B."/>
            <person name="Jeske O."/>
            <person name="Meyerdierks A."/>
            <person name="Storesund J.E."/>
            <person name="Kallscheuer N."/>
            <person name="Luecker S."/>
            <person name="Lage O.M."/>
            <person name="Pohl T."/>
            <person name="Merkel B.J."/>
            <person name="Hornburger P."/>
            <person name="Mueller R.-W."/>
            <person name="Bruemmer F."/>
            <person name="Labrenz M."/>
            <person name="Spormann A.M."/>
            <person name="Op den Camp H."/>
            <person name="Overmann J."/>
            <person name="Amann R."/>
            <person name="Jetten M.S.M."/>
            <person name="Mascher T."/>
            <person name="Medema M.H."/>
            <person name="Devos D.P."/>
            <person name="Kaster A.-K."/>
            <person name="Ovreas L."/>
            <person name="Rohde M."/>
            <person name="Galperin M.Y."/>
            <person name="Jogler C."/>
        </authorList>
    </citation>
    <scope>NUCLEOTIDE SEQUENCE [LARGE SCALE GENOMIC DNA]</scope>
    <source>
        <strain evidence="2 3">ElP</strain>
        <plasmid evidence="3">pelp_4</plasmid>
    </source>
</reference>
<keyword evidence="2" id="KW-0614">Plasmid</keyword>
<sequence>MRIALLASILLAGPDPAWSQSDASPPIRARNVVVVTLDGFRPEEFFGGADRLLIDRQAGGVRDVPGLEARFWRDSAEARRRALLPFLWGTVAREGQIFGDRSKDAPVTLTNGLKFSYPGYNELFCGFGDPRITSNDKIPNPNRSVFEFLDGRPSFENRVAAFCTWDVFPSILRSDRNNLEVLAGWTPIDDEPLTDRQRFLNRMVDRLPHYWPSNAFDAISIEAALEHLARHKPRVLYVGLGETDEWAHERRYDRYLDAAHRSDRFLGELWTTLQSMPEYRDRTALVVTTDHGRGTTGADWPDHGQDVPGAESLWIAVMGPDTPALGVRGGVPTTQSQVAATIAALVGEDFRSDSPESAPPLPVLGPPPEPDPDPE</sequence>
<organism evidence="2 3">
    <name type="scientific">Tautonia plasticadhaerens</name>
    <dbReference type="NCBI Taxonomy" id="2527974"/>
    <lineage>
        <taxon>Bacteria</taxon>
        <taxon>Pseudomonadati</taxon>
        <taxon>Planctomycetota</taxon>
        <taxon>Planctomycetia</taxon>
        <taxon>Isosphaerales</taxon>
        <taxon>Isosphaeraceae</taxon>
        <taxon>Tautonia</taxon>
    </lineage>
</organism>
<dbReference type="RefSeq" id="WP_145279871.1">
    <property type="nucleotide sequence ID" value="NZ_CP036430.1"/>
</dbReference>
<dbReference type="Gene3D" id="3.40.720.10">
    <property type="entry name" value="Alkaline Phosphatase, subunit A"/>
    <property type="match status" value="1"/>
</dbReference>
<feature type="region of interest" description="Disordered" evidence="1">
    <location>
        <begin position="347"/>
        <end position="375"/>
    </location>
</feature>
<evidence type="ECO:0000256" key="1">
    <source>
        <dbReference type="SAM" id="MobiDB-lite"/>
    </source>
</evidence>
<geneLocation type="plasmid" evidence="3">
    <name>pelp_4</name>
</geneLocation>
<proteinExistence type="predicted"/>
<dbReference type="Proteomes" id="UP000317835">
    <property type="component" value="Plasmid pElP_4"/>
</dbReference>
<dbReference type="Pfam" id="PF01663">
    <property type="entry name" value="Phosphodiest"/>
    <property type="match status" value="1"/>
</dbReference>
<dbReference type="OrthoDB" id="9791578at2"/>